<comment type="caution">
    <text evidence="8">The sequence shown here is derived from an EMBL/GenBank/DDBJ whole genome shotgun (WGS) entry which is preliminary data.</text>
</comment>
<protein>
    <submittedName>
        <fullName evidence="8">Alcohol dehydrogenase</fullName>
    </submittedName>
</protein>
<dbReference type="RefSeq" id="WP_116754911.1">
    <property type="nucleotide sequence ID" value="NZ_JBHUEX010000001.1"/>
</dbReference>
<dbReference type="Proteomes" id="UP000244893">
    <property type="component" value="Unassembled WGS sequence"/>
</dbReference>
<gene>
    <name evidence="8" type="ORF">DDQ50_01185</name>
</gene>
<dbReference type="PANTHER" id="PTHR43401:SF2">
    <property type="entry name" value="L-THREONINE 3-DEHYDROGENASE"/>
    <property type="match status" value="1"/>
</dbReference>
<dbReference type="OrthoDB" id="9797931at2"/>
<dbReference type="SUPFAM" id="SSF51735">
    <property type="entry name" value="NAD(P)-binding Rossmann-fold domains"/>
    <property type="match status" value="1"/>
</dbReference>
<evidence type="ECO:0000313" key="9">
    <source>
        <dbReference type="Proteomes" id="UP000244893"/>
    </source>
</evidence>
<dbReference type="Pfam" id="PF08240">
    <property type="entry name" value="ADH_N"/>
    <property type="match status" value="1"/>
</dbReference>
<dbReference type="EMBL" id="QEOP01000001">
    <property type="protein sequence ID" value="PVZ95173.1"/>
    <property type="molecule type" value="Genomic_DNA"/>
</dbReference>
<sequence>MRAFALTGPRQFEVRDEPDPVAGPGQVVVHIERVGVCGTDVEFFTGEMSYLHTGRAAYPMRLGHEWSGTVTSVGDGVDPAWLGRRTTGDTMLGCGRCDRCLSGRHHVCAELVEVGISGGFAGALAERLAVPASALHALPDAVDAVSGALVEPGGNALRALDAASLAAGDRLLVMGPGTIGLLTAQFAHAAGIEVHVLGLPLPALEFAKGFGFAGVWTDADLPLLPWDAVIDASNAAALPSRAVELVEPGRRVVFIGLAGAPSLVDSRSIALKDVTAVGILGASAGLDGTIDRFASGAVDPRTLVAATVGLERAGDVLGGWRPTDAGAGPKIHIDPRL</sequence>
<evidence type="ECO:0000256" key="4">
    <source>
        <dbReference type="ARBA" id="ARBA00023002"/>
    </source>
</evidence>
<dbReference type="SUPFAM" id="SSF50129">
    <property type="entry name" value="GroES-like"/>
    <property type="match status" value="1"/>
</dbReference>
<dbReference type="InterPro" id="IPR036291">
    <property type="entry name" value="NAD(P)-bd_dom_sf"/>
</dbReference>
<dbReference type="InterPro" id="IPR013154">
    <property type="entry name" value="ADH-like_N"/>
</dbReference>
<dbReference type="InterPro" id="IPR011032">
    <property type="entry name" value="GroES-like_sf"/>
</dbReference>
<dbReference type="PANTHER" id="PTHR43401">
    <property type="entry name" value="L-THREONINE 3-DEHYDROGENASE"/>
    <property type="match status" value="1"/>
</dbReference>
<comment type="cofactor">
    <cofactor evidence="1 5">
        <name>Zn(2+)</name>
        <dbReference type="ChEBI" id="CHEBI:29105"/>
    </cofactor>
</comment>
<evidence type="ECO:0000259" key="7">
    <source>
        <dbReference type="Pfam" id="PF08240"/>
    </source>
</evidence>
<dbReference type="Gene3D" id="3.40.50.720">
    <property type="entry name" value="NAD(P)-binding Rossmann-like Domain"/>
    <property type="match status" value="1"/>
</dbReference>
<dbReference type="Pfam" id="PF00107">
    <property type="entry name" value="ADH_zinc_N"/>
    <property type="match status" value="1"/>
</dbReference>
<name>A0A2V1HRD8_9MICO</name>
<dbReference type="Gene3D" id="3.90.180.10">
    <property type="entry name" value="Medium-chain alcohol dehydrogenases, catalytic domain"/>
    <property type="match status" value="1"/>
</dbReference>
<reference evidence="8 9" key="1">
    <citation type="submission" date="2018-05" db="EMBL/GenBank/DDBJ databases">
        <title>Amnibacterium sp. M8JJ-5, whole genome shotgun sequence.</title>
        <authorList>
            <person name="Tuo L."/>
        </authorList>
    </citation>
    <scope>NUCLEOTIDE SEQUENCE [LARGE SCALE GENOMIC DNA]</scope>
    <source>
        <strain evidence="8 9">M8JJ-5</strain>
    </source>
</reference>
<comment type="similarity">
    <text evidence="5">Belongs to the zinc-containing alcohol dehydrogenase family.</text>
</comment>
<proteinExistence type="inferred from homology"/>
<dbReference type="InterPro" id="IPR002328">
    <property type="entry name" value="ADH_Zn_CS"/>
</dbReference>
<evidence type="ECO:0000256" key="3">
    <source>
        <dbReference type="ARBA" id="ARBA00022833"/>
    </source>
</evidence>
<dbReference type="GO" id="GO:0016491">
    <property type="term" value="F:oxidoreductase activity"/>
    <property type="evidence" value="ECO:0007669"/>
    <property type="project" value="UniProtKB-KW"/>
</dbReference>
<keyword evidence="4" id="KW-0560">Oxidoreductase</keyword>
<evidence type="ECO:0000313" key="8">
    <source>
        <dbReference type="EMBL" id="PVZ95173.1"/>
    </source>
</evidence>
<organism evidence="8 9">
    <name type="scientific">Amnibacterium flavum</name>
    <dbReference type="NCBI Taxonomy" id="2173173"/>
    <lineage>
        <taxon>Bacteria</taxon>
        <taxon>Bacillati</taxon>
        <taxon>Actinomycetota</taxon>
        <taxon>Actinomycetes</taxon>
        <taxon>Micrococcales</taxon>
        <taxon>Microbacteriaceae</taxon>
        <taxon>Amnibacterium</taxon>
    </lineage>
</organism>
<dbReference type="GO" id="GO:0008270">
    <property type="term" value="F:zinc ion binding"/>
    <property type="evidence" value="ECO:0007669"/>
    <property type="project" value="InterPro"/>
</dbReference>
<evidence type="ECO:0000256" key="2">
    <source>
        <dbReference type="ARBA" id="ARBA00022723"/>
    </source>
</evidence>
<dbReference type="InterPro" id="IPR013149">
    <property type="entry name" value="ADH-like_C"/>
</dbReference>
<feature type="domain" description="Alcohol dehydrogenase-like C-terminal" evidence="6">
    <location>
        <begin position="179"/>
        <end position="283"/>
    </location>
</feature>
<feature type="domain" description="Alcohol dehydrogenase-like N-terminal" evidence="7">
    <location>
        <begin position="23"/>
        <end position="140"/>
    </location>
</feature>
<evidence type="ECO:0000256" key="5">
    <source>
        <dbReference type="RuleBase" id="RU361277"/>
    </source>
</evidence>
<accession>A0A2V1HRD8</accession>
<keyword evidence="3 5" id="KW-0862">Zinc</keyword>
<keyword evidence="9" id="KW-1185">Reference proteome</keyword>
<keyword evidence="2 5" id="KW-0479">Metal-binding</keyword>
<evidence type="ECO:0000256" key="1">
    <source>
        <dbReference type="ARBA" id="ARBA00001947"/>
    </source>
</evidence>
<dbReference type="InterPro" id="IPR050129">
    <property type="entry name" value="Zn_alcohol_dh"/>
</dbReference>
<dbReference type="PROSITE" id="PS00059">
    <property type="entry name" value="ADH_ZINC"/>
    <property type="match status" value="1"/>
</dbReference>
<evidence type="ECO:0000259" key="6">
    <source>
        <dbReference type="Pfam" id="PF00107"/>
    </source>
</evidence>
<dbReference type="AlphaFoldDB" id="A0A2V1HRD8"/>